<gene>
    <name evidence="1" type="ORF">GCM10011609_87070</name>
</gene>
<evidence type="ECO:0000313" key="2">
    <source>
        <dbReference type="Proteomes" id="UP000597656"/>
    </source>
</evidence>
<dbReference type="RefSeq" id="WP_189160700.1">
    <property type="nucleotide sequence ID" value="NZ_BMNC01000033.1"/>
</dbReference>
<proteinExistence type="predicted"/>
<dbReference type="EMBL" id="BMNC01000033">
    <property type="protein sequence ID" value="GGN29800.1"/>
    <property type="molecule type" value="Genomic_DNA"/>
</dbReference>
<evidence type="ECO:0000313" key="1">
    <source>
        <dbReference type="EMBL" id="GGN29800.1"/>
    </source>
</evidence>
<protein>
    <submittedName>
        <fullName evidence="1">Uncharacterized protein</fullName>
    </submittedName>
</protein>
<sequence length="73" mass="7972">MTTPPTAMPLARNVVYRVGRRYMSSWFPTAPVLDAAGELLDAWCITADSSVSTWLAPLRPVSGPNASPSSHWR</sequence>
<accession>A0ABQ2IX05</accession>
<reference evidence="2" key="1">
    <citation type="journal article" date="2019" name="Int. J. Syst. Evol. Microbiol.">
        <title>The Global Catalogue of Microorganisms (GCM) 10K type strain sequencing project: providing services to taxonomists for standard genome sequencing and annotation.</title>
        <authorList>
            <consortium name="The Broad Institute Genomics Platform"/>
            <consortium name="The Broad Institute Genome Sequencing Center for Infectious Disease"/>
            <person name="Wu L."/>
            <person name="Ma J."/>
        </authorList>
    </citation>
    <scope>NUCLEOTIDE SEQUENCE [LARGE SCALE GENOMIC DNA]</scope>
    <source>
        <strain evidence="2">CGMCC 4.7319</strain>
    </source>
</reference>
<keyword evidence="2" id="KW-1185">Reference proteome</keyword>
<dbReference type="Proteomes" id="UP000597656">
    <property type="component" value="Unassembled WGS sequence"/>
</dbReference>
<organism evidence="1 2">
    <name type="scientific">Lentzea pudingi</name>
    <dbReference type="NCBI Taxonomy" id="1789439"/>
    <lineage>
        <taxon>Bacteria</taxon>
        <taxon>Bacillati</taxon>
        <taxon>Actinomycetota</taxon>
        <taxon>Actinomycetes</taxon>
        <taxon>Pseudonocardiales</taxon>
        <taxon>Pseudonocardiaceae</taxon>
        <taxon>Lentzea</taxon>
    </lineage>
</organism>
<comment type="caution">
    <text evidence="1">The sequence shown here is derived from an EMBL/GenBank/DDBJ whole genome shotgun (WGS) entry which is preliminary data.</text>
</comment>
<name>A0ABQ2IX05_9PSEU</name>